<gene>
    <name evidence="2" type="ORF">SDC9_02024</name>
</gene>
<reference evidence="2" key="1">
    <citation type="submission" date="2019-08" db="EMBL/GenBank/DDBJ databases">
        <authorList>
            <person name="Kucharzyk K."/>
            <person name="Murdoch R.W."/>
            <person name="Higgins S."/>
            <person name="Loffler F."/>
        </authorList>
    </citation>
    <scope>NUCLEOTIDE SEQUENCE</scope>
</reference>
<evidence type="ECO:0000313" key="2">
    <source>
        <dbReference type="EMBL" id="MPL56538.1"/>
    </source>
</evidence>
<organism evidence="2">
    <name type="scientific">bioreactor metagenome</name>
    <dbReference type="NCBI Taxonomy" id="1076179"/>
    <lineage>
        <taxon>unclassified sequences</taxon>
        <taxon>metagenomes</taxon>
        <taxon>ecological metagenomes</taxon>
    </lineage>
</organism>
<keyword evidence="1" id="KW-1133">Transmembrane helix</keyword>
<keyword evidence="1" id="KW-0472">Membrane</keyword>
<dbReference type="EMBL" id="VSSQ01000003">
    <property type="protein sequence ID" value="MPL56538.1"/>
    <property type="molecule type" value="Genomic_DNA"/>
</dbReference>
<name>A0A644SPG1_9ZZZZ</name>
<dbReference type="AlphaFoldDB" id="A0A644SPG1"/>
<proteinExistence type="predicted"/>
<comment type="caution">
    <text evidence="2">The sequence shown here is derived from an EMBL/GenBank/DDBJ whole genome shotgun (WGS) entry which is preliminary data.</text>
</comment>
<evidence type="ECO:0000256" key="1">
    <source>
        <dbReference type="SAM" id="Phobius"/>
    </source>
</evidence>
<feature type="transmembrane region" description="Helical" evidence="1">
    <location>
        <begin position="49"/>
        <end position="70"/>
    </location>
</feature>
<sequence length="72" mass="8264">MIEAFEESPILASLGLVTFIIVIFSVFVIPVMVIISTYNFFKKRGNKKLSILIPSLLLLIHIFLISYIIFFQ</sequence>
<accession>A0A644SPG1</accession>
<feature type="transmembrane region" description="Helical" evidence="1">
    <location>
        <begin position="12"/>
        <end position="37"/>
    </location>
</feature>
<protein>
    <submittedName>
        <fullName evidence="2">Uncharacterized protein</fullName>
    </submittedName>
</protein>
<keyword evidence="1" id="KW-0812">Transmembrane</keyword>